<dbReference type="HOGENOM" id="CLU_2600269_0_0_0"/>
<name>L0A3L8_DEIPD</name>
<gene>
    <name evidence="1" type="ordered locus">Deipe_2296</name>
</gene>
<dbReference type="KEGG" id="dpd:Deipe_2296"/>
<protein>
    <submittedName>
        <fullName evidence="1">Uncharacterized protein</fullName>
    </submittedName>
</protein>
<dbReference type="PATRIC" id="fig|937777.3.peg.2297"/>
<sequence length="79" mass="8740">MRLVIYHPDKVGNEGLLQETSDGPVLSPGTRVLIERPGSQRAVNNHLYEIQAGEHTFVARRDPSTGDDMAVRIYHVSNG</sequence>
<organism evidence="1 2">
    <name type="scientific">Deinococcus peraridilitoris (strain DSM 19664 / LMG 22246 / CIP 109416 / KR-200)</name>
    <dbReference type="NCBI Taxonomy" id="937777"/>
    <lineage>
        <taxon>Bacteria</taxon>
        <taxon>Thermotogati</taxon>
        <taxon>Deinococcota</taxon>
        <taxon>Deinococci</taxon>
        <taxon>Deinococcales</taxon>
        <taxon>Deinococcaceae</taxon>
        <taxon>Deinococcus</taxon>
    </lineage>
</organism>
<keyword evidence="2" id="KW-1185">Reference proteome</keyword>
<dbReference type="EMBL" id="CP003382">
    <property type="protein sequence ID" value="AFZ67777.1"/>
    <property type="molecule type" value="Genomic_DNA"/>
</dbReference>
<accession>L0A3L8</accession>
<dbReference type="RefSeq" id="WP_015236080.1">
    <property type="nucleotide sequence ID" value="NC_019793.1"/>
</dbReference>
<evidence type="ECO:0000313" key="2">
    <source>
        <dbReference type="Proteomes" id="UP000010467"/>
    </source>
</evidence>
<evidence type="ECO:0000313" key="1">
    <source>
        <dbReference type="EMBL" id="AFZ67777.1"/>
    </source>
</evidence>
<reference evidence="2" key="1">
    <citation type="submission" date="2012-03" db="EMBL/GenBank/DDBJ databases">
        <title>Complete sequence of chromosome of Deinococcus peraridilitoris DSM 19664.</title>
        <authorList>
            <person name="Lucas S."/>
            <person name="Copeland A."/>
            <person name="Lapidus A."/>
            <person name="Glavina del Rio T."/>
            <person name="Dalin E."/>
            <person name="Tice H."/>
            <person name="Bruce D."/>
            <person name="Goodwin L."/>
            <person name="Pitluck S."/>
            <person name="Peters L."/>
            <person name="Mikhailova N."/>
            <person name="Lu M."/>
            <person name="Kyrpides N."/>
            <person name="Mavromatis K."/>
            <person name="Ivanova N."/>
            <person name="Brettin T."/>
            <person name="Detter J.C."/>
            <person name="Han C."/>
            <person name="Larimer F."/>
            <person name="Land M."/>
            <person name="Hauser L."/>
            <person name="Markowitz V."/>
            <person name="Cheng J.-F."/>
            <person name="Hugenholtz P."/>
            <person name="Woyke T."/>
            <person name="Wu D."/>
            <person name="Pukall R."/>
            <person name="Steenblock K."/>
            <person name="Brambilla E."/>
            <person name="Klenk H.-P."/>
            <person name="Eisen J.A."/>
        </authorList>
    </citation>
    <scope>NUCLEOTIDE SEQUENCE [LARGE SCALE GENOMIC DNA]</scope>
    <source>
        <strain evidence="2">DSM 19664 / LMG 22246 / CIP 109416 / KR-200</strain>
    </source>
</reference>
<proteinExistence type="predicted"/>
<dbReference type="Proteomes" id="UP000010467">
    <property type="component" value="Chromosome"/>
</dbReference>
<dbReference type="AlphaFoldDB" id="L0A3L8"/>